<dbReference type="HOGENOM" id="CLU_492335_0_0_9"/>
<keyword evidence="4" id="KW-1185">Reference proteome</keyword>
<dbReference type="Proteomes" id="UP000000271">
    <property type="component" value="Chromosome"/>
</dbReference>
<evidence type="ECO:0000256" key="1">
    <source>
        <dbReference type="ARBA" id="ARBA00022729"/>
    </source>
</evidence>
<dbReference type="InterPro" id="IPR051465">
    <property type="entry name" value="Cell_Envelope_Struct_Comp"/>
</dbReference>
<dbReference type="STRING" id="439292.Bsel_0942"/>
<dbReference type="OrthoDB" id="2426257at2"/>
<dbReference type="PANTHER" id="PTHR43308:SF5">
    <property type="entry name" value="S-LAYER PROTEIN _ PEPTIDOGLYCAN ENDO-BETA-N-ACETYLGLUCOSAMINIDASE"/>
    <property type="match status" value="1"/>
</dbReference>
<dbReference type="Pfam" id="PF00395">
    <property type="entry name" value="SLH"/>
    <property type="match status" value="3"/>
</dbReference>
<gene>
    <name evidence="3" type="ordered locus">Bsel_0942</name>
</gene>
<protein>
    <submittedName>
        <fullName evidence="3">S-layer domain protein</fullName>
    </submittedName>
</protein>
<organism evidence="3 4">
    <name type="scientific">Bacillus selenitireducens (strain ATCC 700615 / DSM 15326 / MLS10)</name>
    <dbReference type="NCBI Taxonomy" id="439292"/>
    <lineage>
        <taxon>Bacteria</taxon>
        <taxon>Bacillati</taxon>
        <taxon>Bacillota</taxon>
        <taxon>Bacilli</taxon>
        <taxon>Bacillales</taxon>
        <taxon>Bacillaceae</taxon>
        <taxon>Salisediminibacterium</taxon>
    </lineage>
</organism>
<dbReference type="EMBL" id="CP001791">
    <property type="protein sequence ID" value="ADH98464.1"/>
    <property type="molecule type" value="Genomic_DNA"/>
</dbReference>
<name>D6Y073_BACIE</name>
<evidence type="ECO:0000259" key="2">
    <source>
        <dbReference type="PROSITE" id="PS51272"/>
    </source>
</evidence>
<evidence type="ECO:0000313" key="3">
    <source>
        <dbReference type="EMBL" id="ADH98464.1"/>
    </source>
</evidence>
<evidence type="ECO:0000313" key="4">
    <source>
        <dbReference type="Proteomes" id="UP000000271"/>
    </source>
</evidence>
<keyword evidence="1" id="KW-0732">Signal</keyword>
<proteinExistence type="predicted"/>
<dbReference type="PANTHER" id="PTHR43308">
    <property type="entry name" value="OUTER MEMBRANE PROTEIN ALPHA-RELATED"/>
    <property type="match status" value="1"/>
</dbReference>
<dbReference type="InterPro" id="IPR001119">
    <property type="entry name" value="SLH_dom"/>
</dbReference>
<accession>D6Y073</accession>
<reference evidence="3" key="1">
    <citation type="submission" date="2009-10" db="EMBL/GenBank/DDBJ databases">
        <title>Complete sequence of Bacillus selenitireducens MLS10.</title>
        <authorList>
            <consortium name="US DOE Joint Genome Institute"/>
            <person name="Lucas S."/>
            <person name="Copeland A."/>
            <person name="Lapidus A."/>
            <person name="Glavina del Rio T."/>
            <person name="Dalin E."/>
            <person name="Tice H."/>
            <person name="Bruce D."/>
            <person name="Goodwin L."/>
            <person name="Pitluck S."/>
            <person name="Sims D."/>
            <person name="Brettin T."/>
            <person name="Detter J.C."/>
            <person name="Han C."/>
            <person name="Larimer F."/>
            <person name="Land M."/>
            <person name="Hauser L."/>
            <person name="Kyrpides N."/>
            <person name="Ovchinnikova G."/>
            <person name="Stolz J."/>
        </authorList>
    </citation>
    <scope>NUCLEOTIDE SEQUENCE [LARGE SCALE GENOMIC DNA]</scope>
    <source>
        <strain evidence="3">MLS10</strain>
    </source>
</reference>
<dbReference type="PROSITE" id="PS51272">
    <property type="entry name" value="SLH"/>
    <property type="match status" value="2"/>
</dbReference>
<feature type="domain" description="SLH" evidence="2">
    <location>
        <begin position="93"/>
        <end position="156"/>
    </location>
</feature>
<sequence>MSELSRKKSIIAFFLTAVLIFTSAMGVSAMNLHFSDVGETHRASEEINTLRELGYIEGFSDGSFRPDHNITRGQVALIMARSLGLMNVSGHHGETGFNDIPPTSRYFEATNALKNEGIIEGFSDGSFRPDHPITRGEMANIIVEAYDLQRTSETFSFSDQGVSTRDAVQTLYDEGITEGVSETMFGTFSNLKRSDFAIFVFRAMQEDPITVESIVFNEAGDQFAITFSDLPAGAEVANLDQAGILSVLEALDLLDTVMIEFNGADITAAALEILDLSTGSDPLDGLTLTVDHVNLNDLPDAAEGDEVTLTIGGTSGVYTILPDPITVESIVFNEAGDQFAITFSDLPAGAEVANLDQAGILSVLEALDLLDTVMIEFNGADITAAALEILDLSTGSDPLDGLTLTVDHVNLNDLPDAAEGDEVTLTIGGTSGVYTILPDPITVESIVFNEAGDQFAITFSDLPAGAEVANLDQAGILSVLEALDLLDTVMIEFNGADITAAALEILDLSTGSDPLDGLTLTVDHVNLNDLPDATTGDEVRLTIGTEIGTYIIL</sequence>
<feature type="domain" description="SLH" evidence="2">
    <location>
        <begin position="30"/>
        <end position="90"/>
    </location>
</feature>
<dbReference type="KEGG" id="bse:Bsel_0942"/>
<dbReference type="AlphaFoldDB" id="D6Y073"/>
<dbReference type="eggNOG" id="COG0737">
    <property type="taxonomic scope" value="Bacteria"/>
</dbReference>